<keyword evidence="2" id="KW-0472">Membrane</keyword>
<evidence type="ECO:0000256" key="2">
    <source>
        <dbReference type="SAM" id="Phobius"/>
    </source>
</evidence>
<accession>A0A9E8LZD6</accession>
<protein>
    <submittedName>
        <fullName evidence="3">Uncharacterized protein</fullName>
    </submittedName>
</protein>
<feature type="transmembrane region" description="Helical" evidence="2">
    <location>
        <begin position="6"/>
        <end position="24"/>
    </location>
</feature>
<dbReference type="EMBL" id="CP106877">
    <property type="protein sequence ID" value="WAA11499.1"/>
    <property type="molecule type" value="Genomic_DNA"/>
</dbReference>
<dbReference type="Proteomes" id="UP001164726">
    <property type="component" value="Chromosome"/>
</dbReference>
<organism evidence="3 4">
    <name type="scientific">Fervidibacillus halotolerans</name>
    <dbReference type="NCBI Taxonomy" id="2980027"/>
    <lineage>
        <taxon>Bacteria</taxon>
        <taxon>Bacillati</taxon>
        <taxon>Bacillota</taxon>
        <taxon>Bacilli</taxon>
        <taxon>Bacillales</taxon>
        <taxon>Bacillaceae</taxon>
        <taxon>Fervidibacillus</taxon>
    </lineage>
</organism>
<gene>
    <name evidence="3" type="ORF">OE105_07610</name>
</gene>
<keyword evidence="2" id="KW-0812">Transmembrane</keyword>
<name>A0A9E8LZD6_9BACI</name>
<keyword evidence="2" id="KW-1133">Transmembrane helix</keyword>
<keyword evidence="4" id="KW-1185">Reference proteome</keyword>
<feature type="region of interest" description="Disordered" evidence="1">
    <location>
        <begin position="30"/>
        <end position="51"/>
    </location>
</feature>
<proteinExistence type="predicted"/>
<evidence type="ECO:0000313" key="4">
    <source>
        <dbReference type="Proteomes" id="UP001164726"/>
    </source>
</evidence>
<dbReference type="AlphaFoldDB" id="A0A9E8LZD6"/>
<evidence type="ECO:0000313" key="3">
    <source>
        <dbReference type="EMBL" id="WAA11499.1"/>
    </source>
</evidence>
<reference evidence="3" key="1">
    <citation type="submission" date="2022-09" db="EMBL/GenBank/DDBJ databases">
        <title>Complete Genomes of Fervidibacillus albus and Fervidibacillus halotolerans isolated from tidal flat sediments.</title>
        <authorList>
            <person name="Kwon K.K."/>
            <person name="Yang S.-H."/>
            <person name="Park M.J."/>
            <person name="Oh H.-M."/>
        </authorList>
    </citation>
    <scope>NUCLEOTIDE SEQUENCE</scope>
    <source>
        <strain evidence="3">MEBiC13594</strain>
    </source>
</reference>
<sequence>MIDFFFSNLGFILIILGFLVSLFQDREKKEQKKRIPTEKKKAAERKEHKSLFEEMRRSIEQKIPESTWQEKQTVISENKTKKVAETQPVQSATFHEIVEIDPIEPLLERTRKRNVQKLSNRPYIPNVSKNTVVSGIVWSEILGPPRSKKPYSSNHFHK</sequence>
<dbReference type="RefSeq" id="WP_275419610.1">
    <property type="nucleotide sequence ID" value="NZ_CP106877.1"/>
</dbReference>
<evidence type="ECO:0000256" key="1">
    <source>
        <dbReference type="SAM" id="MobiDB-lite"/>
    </source>
</evidence>
<dbReference type="KEGG" id="fhl:OE105_07610"/>